<reference evidence="1 2" key="1">
    <citation type="journal article" date="2019" name="Nat. Ecol. Evol.">
        <title>Megaphylogeny resolves global patterns of mushroom evolution.</title>
        <authorList>
            <person name="Varga T."/>
            <person name="Krizsan K."/>
            <person name="Foldi C."/>
            <person name="Dima B."/>
            <person name="Sanchez-Garcia M."/>
            <person name="Sanchez-Ramirez S."/>
            <person name="Szollosi G.J."/>
            <person name="Szarkandi J.G."/>
            <person name="Papp V."/>
            <person name="Albert L."/>
            <person name="Andreopoulos W."/>
            <person name="Angelini C."/>
            <person name="Antonin V."/>
            <person name="Barry K.W."/>
            <person name="Bougher N.L."/>
            <person name="Buchanan P."/>
            <person name="Buyck B."/>
            <person name="Bense V."/>
            <person name="Catcheside P."/>
            <person name="Chovatia M."/>
            <person name="Cooper J."/>
            <person name="Damon W."/>
            <person name="Desjardin D."/>
            <person name="Finy P."/>
            <person name="Geml J."/>
            <person name="Haridas S."/>
            <person name="Hughes K."/>
            <person name="Justo A."/>
            <person name="Karasinski D."/>
            <person name="Kautmanova I."/>
            <person name="Kiss B."/>
            <person name="Kocsube S."/>
            <person name="Kotiranta H."/>
            <person name="LaButti K.M."/>
            <person name="Lechner B.E."/>
            <person name="Liimatainen K."/>
            <person name="Lipzen A."/>
            <person name="Lukacs Z."/>
            <person name="Mihaltcheva S."/>
            <person name="Morgado L.N."/>
            <person name="Niskanen T."/>
            <person name="Noordeloos M.E."/>
            <person name="Ohm R.A."/>
            <person name="Ortiz-Santana B."/>
            <person name="Ovrebo C."/>
            <person name="Racz N."/>
            <person name="Riley R."/>
            <person name="Savchenko A."/>
            <person name="Shiryaev A."/>
            <person name="Soop K."/>
            <person name="Spirin V."/>
            <person name="Szebenyi C."/>
            <person name="Tomsovsky M."/>
            <person name="Tulloss R.E."/>
            <person name="Uehling J."/>
            <person name="Grigoriev I.V."/>
            <person name="Vagvolgyi C."/>
            <person name="Papp T."/>
            <person name="Martin F.M."/>
            <person name="Miettinen O."/>
            <person name="Hibbett D.S."/>
            <person name="Nagy L.G."/>
        </authorList>
    </citation>
    <scope>NUCLEOTIDE SEQUENCE [LARGE SCALE GENOMIC DNA]</scope>
    <source>
        <strain evidence="1 2">FP101781</strain>
    </source>
</reference>
<dbReference type="Proteomes" id="UP000298030">
    <property type="component" value="Unassembled WGS sequence"/>
</dbReference>
<evidence type="ECO:0000313" key="1">
    <source>
        <dbReference type="EMBL" id="TEB16922.1"/>
    </source>
</evidence>
<accession>A0A4Y7S6Z2</accession>
<organism evidence="1 2">
    <name type="scientific">Coprinellus micaceus</name>
    <name type="common">Glistening ink-cap mushroom</name>
    <name type="synonym">Coprinus micaceus</name>
    <dbReference type="NCBI Taxonomy" id="71717"/>
    <lineage>
        <taxon>Eukaryota</taxon>
        <taxon>Fungi</taxon>
        <taxon>Dikarya</taxon>
        <taxon>Basidiomycota</taxon>
        <taxon>Agaricomycotina</taxon>
        <taxon>Agaricomycetes</taxon>
        <taxon>Agaricomycetidae</taxon>
        <taxon>Agaricales</taxon>
        <taxon>Agaricineae</taxon>
        <taxon>Psathyrellaceae</taxon>
        <taxon>Coprinellus</taxon>
    </lineage>
</organism>
<keyword evidence="2" id="KW-1185">Reference proteome</keyword>
<comment type="caution">
    <text evidence="1">The sequence shown here is derived from an EMBL/GenBank/DDBJ whole genome shotgun (WGS) entry which is preliminary data.</text>
</comment>
<sequence length="149" mass="16275">MRSRHAHDANDMGGEERFMLGLRAPPYPQFRACLLPPTRVLFTIQESPPLTALRDRRVDSVPHRCTVTSQVPITLLTMRINAPAPQIHLGSPPLLLLAPLGSCTLQRRGTNRVERDLANALVGGGRVGVEVLVGRSMGGWKVEVGNGRN</sequence>
<evidence type="ECO:0000313" key="2">
    <source>
        <dbReference type="Proteomes" id="UP000298030"/>
    </source>
</evidence>
<protein>
    <submittedName>
        <fullName evidence="1">Uncharacterized protein</fullName>
    </submittedName>
</protein>
<dbReference type="EMBL" id="QPFP01000317">
    <property type="protein sequence ID" value="TEB16922.1"/>
    <property type="molecule type" value="Genomic_DNA"/>
</dbReference>
<gene>
    <name evidence="1" type="ORF">FA13DRAFT_788382</name>
</gene>
<dbReference type="AlphaFoldDB" id="A0A4Y7S6Z2"/>
<name>A0A4Y7S6Z2_COPMI</name>
<proteinExistence type="predicted"/>